<dbReference type="EMBL" id="CAFBMT010000029">
    <property type="protein sequence ID" value="CAB4955077.1"/>
    <property type="molecule type" value="Genomic_DNA"/>
</dbReference>
<keyword evidence="1" id="KW-1133">Transmembrane helix</keyword>
<feature type="transmembrane region" description="Helical" evidence="1">
    <location>
        <begin position="18"/>
        <end position="38"/>
    </location>
</feature>
<sequence>MELATGGSSRRAKRRRRALVVGIAAAAACAAGIAALLFGGSDAGRAGTLTGDTVVATTAAPTGDPLVTGGGAQGLLDMLGIQMPTTLSGGNFAVAAGFTIDAVSIEQQSDGSFKGSATVSVGGSGLHLRMNVLFTSKNDWTFTVASGTASTFSPVAGISIDTSTIQGSISMVAGSTNWAIAGSTITWNVAPGATLVTQFSLSNTCPLSPATKCPSANSKSAYLGMPAASLKVDGFANTITLAGGVDLSGGWARLEGSVGNIAFEGNGITNTQLVVWRGERNDSYDSSMVMPDLSSLNGGTNLEFCGTFTISIPKITNKSTGGCARWSKQGIVLAQAGGGTTVVTSVPSTDASGSSSSLAAGAQVKGLAWTNLANAASFNISFGGVQTALANRTWSLAGTGNLPGAAASALGVNLGSAAQLLFDLRGTFSATEISLSGQVPVSLHIGSAPFVLDVKSLTASLSADTSGKFSFSIGTQTDVTLGYAPQTRAITSSLTLAAATKPSVGMSLSLSAVGNTNAADAGVTGLSSSSRLTRPDLATFIWPDQFGIKGMNLFGLSASIGWAGGSPVVSFTSTTYLNPAGADMARVLQCNGACDASDWMISTLAVSASYTNPCFAYGFDGSAGGSTLAIDGGVMRTSVFKVGFAPSGCSIQAGGSTFSLPPGFAGFAFTTTFGNTTLNVATQVSIEGFEFSAALTNFQLGGISYPSITLFVKIDDAGSEITFTGQMQSALGDADVSSSFVANSSGMSQSLSASVTNWSMGRADTMEIPEFNFTTSISLPSSGGCADFSASASGSMKVKSKTYTIKDASFRLTCNGLQSLTLAINMEHTSSGGAVLTTEFRLNYSKTSSQTSLAGGASFGYQKYGSWSLYGSTFSRHISINIYANFSLVVGSESSAAFSFGGGFNADRVSGSLDCLWTSTSSDFRCSGSLRLNPSWAGIYHKTWGDL</sequence>
<name>A0A6J6TKT7_9ZZZZ</name>
<keyword evidence="1" id="KW-0812">Transmembrane</keyword>
<organism evidence="3">
    <name type="scientific">freshwater metagenome</name>
    <dbReference type="NCBI Taxonomy" id="449393"/>
    <lineage>
        <taxon>unclassified sequences</taxon>
        <taxon>metagenomes</taxon>
        <taxon>ecological metagenomes</taxon>
    </lineage>
</organism>
<keyword evidence="1" id="KW-0472">Membrane</keyword>
<evidence type="ECO:0000313" key="4">
    <source>
        <dbReference type="EMBL" id="CAB4822252.1"/>
    </source>
</evidence>
<evidence type="ECO:0000313" key="3">
    <source>
        <dbReference type="EMBL" id="CAB4747494.1"/>
    </source>
</evidence>
<dbReference type="EMBL" id="CAFBOL010000042">
    <property type="protein sequence ID" value="CAB4994117.1"/>
    <property type="molecule type" value="Genomic_DNA"/>
</dbReference>
<dbReference type="EMBL" id="CAFAAV010000106">
    <property type="protein sequence ID" value="CAB4822252.1"/>
    <property type="molecule type" value="Genomic_DNA"/>
</dbReference>
<gene>
    <name evidence="3" type="ORF">UFOPK2656_03327</name>
    <name evidence="4" type="ORF">UFOPK3099_01455</name>
    <name evidence="5" type="ORF">UFOPK3651_03116</name>
    <name evidence="6" type="ORF">UFOPK3931_01675</name>
    <name evidence="2" type="ORF">UFOPK4189_03144</name>
</gene>
<protein>
    <submittedName>
        <fullName evidence="3">Unannotated protein</fullName>
    </submittedName>
</protein>
<proteinExistence type="predicted"/>
<dbReference type="EMBL" id="CAESGF010000030">
    <property type="protein sequence ID" value="CAB4365399.1"/>
    <property type="molecule type" value="Genomic_DNA"/>
</dbReference>
<evidence type="ECO:0000313" key="2">
    <source>
        <dbReference type="EMBL" id="CAB4365399.1"/>
    </source>
</evidence>
<dbReference type="EMBL" id="CAEZYF010000035">
    <property type="protein sequence ID" value="CAB4747494.1"/>
    <property type="molecule type" value="Genomic_DNA"/>
</dbReference>
<evidence type="ECO:0000313" key="6">
    <source>
        <dbReference type="EMBL" id="CAB4994117.1"/>
    </source>
</evidence>
<evidence type="ECO:0000256" key="1">
    <source>
        <dbReference type="SAM" id="Phobius"/>
    </source>
</evidence>
<accession>A0A6J6TKT7</accession>
<reference evidence="3" key="1">
    <citation type="submission" date="2020-05" db="EMBL/GenBank/DDBJ databases">
        <authorList>
            <person name="Chiriac C."/>
            <person name="Salcher M."/>
            <person name="Ghai R."/>
            <person name="Kavagutti S V."/>
        </authorList>
    </citation>
    <scope>NUCLEOTIDE SEQUENCE</scope>
</reference>
<evidence type="ECO:0000313" key="5">
    <source>
        <dbReference type="EMBL" id="CAB4955077.1"/>
    </source>
</evidence>
<dbReference type="AlphaFoldDB" id="A0A6J6TKT7"/>